<keyword evidence="3 6" id="KW-0812">Transmembrane</keyword>
<evidence type="ECO:0000256" key="2">
    <source>
        <dbReference type="ARBA" id="ARBA00009399"/>
    </source>
</evidence>
<proteinExistence type="inferred from homology"/>
<dbReference type="RefSeq" id="WP_122373622.1">
    <property type="nucleotide sequence ID" value="NZ_BMPB01000010.1"/>
</dbReference>
<name>A0ABR6KGF5_9BACT</name>
<dbReference type="Proteomes" id="UP000533637">
    <property type="component" value="Unassembled WGS sequence"/>
</dbReference>
<reference evidence="8 9" key="1">
    <citation type="submission" date="2020-08" db="EMBL/GenBank/DDBJ databases">
        <title>Genomic Encyclopedia of Type Strains, Phase IV (KMG-IV): sequencing the most valuable type-strain genomes for metagenomic binning, comparative biology and taxonomic classification.</title>
        <authorList>
            <person name="Goeker M."/>
        </authorList>
    </citation>
    <scope>NUCLEOTIDE SEQUENCE [LARGE SCALE GENOMIC DNA]</scope>
    <source>
        <strain evidence="8 9">DSM 102983</strain>
    </source>
</reference>
<feature type="transmembrane region" description="Helical" evidence="6">
    <location>
        <begin position="75"/>
        <end position="93"/>
    </location>
</feature>
<comment type="caution">
    <text evidence="8">The sequence shown here is derived from an EMBL/GenBank/DDBJ whole genome shotgun (WGS) entry which is preliminary data.</text>
</comment>
<feature type="domain" description="GtrA/DPMS transmembrane" evidence="7">
    <location>
        <begin position="11"/>
        <end position="125"/>
    </location>
</feature>
<feature type="transmembrane region" description="Helical" evidence="6">
    <location>
        <begin position="6"/>
        <end position="29"/>
    </location>
</feature>
<sequence length="130" mass="14963">MEQLISKFLCFSLVGLLGMVIDFTVTYICKEHLRWQKYLSNTLGFLTAVCSNFIFNRSWTFESRNPAIGKEFATFTFVSLIGLMINSAALWLLHQRLKVPFYYAKVVATGITVVWNFFANLCFTFNESCP</sequence>
<evidence type="ECO:0000313" key="9">
    <source>
        <dbReference type="Proteomes" id="UP000533637"/>
    </source>
</evidence>
<evidence type="ECO:0000259" key="7">
    <source>
        <dbReference type="Pfam" id="PF04138"/>
    </source>
</evidence>
<feature type="transmembrane region" description="Helical" evidence="6">
    <location>
        <begin position="100"/>
        <end position="118"/>
    </location>
</feature>
<comment type="subcellular location">
    <subcellularLocation>
        <location evidence="1">Membrane</location>
        <topology evidence="1">Multi-pass membrane protein</topology>
    </subcellularLocation>
</comment>
<keyword evidence="9" id="KW-1185">Reference proteome</keyword>
<gene>
    <name evidence="8" type="ORF">GGQ57_000442</name>
</gene>
<keyword evidence="4 6" id="KW-1133">Transmembrane helix</keyword>
<dbReference type="Pfam" id="PF04138">
    <property type="entry name" value="GtrA_DPMS_TM"/>
    <property type="match status" value="1"/>
</dbReference>
<organism evidence="8 9">
    <name type="scientific">Parabacteroides faecis</name>
    <dbReference type="NCBI Taxonomy" id="1217282"/>
    <lineage>
        <taxon>Bacteria</taxon>
        <taxon>Pseudomonadati</taxon>
        <taxon>Bacteroidota</taxon>
        <taxon>Bacteroidia</taxon>
        <taxon>Bacteroidales</taxon>
        <taxon>Tannerellaceae</taxon>
        <taxon>Parabacteroides</taxon>
    </lineage>
</organism>
<evidence type="ECO:0000256" key="4">
    <source>
        <dbReference type="ARBA" id="ARBA00022989"/>
    </source>
</evidence>
<dbReference type="InterPro" id="IPR051401">
    <property type="entry name" value="GtrA_CellWall_Glycosyl"/>
</dbReference>
<evidence type="ECO:0000256" key="3">
    <source>
        <dbReference type="ARBA" id="ARBA00022692"/>
    </source>
</evidence>
<evidence type="ECO:0000256" key="1">
    <source>
        <dbReference type="ARBA" id="ARBA00004141"/>
    </source>
</evidence>
<dbReference type="PANTHER" id="PTHR38459">
    <property type="entry name" value="PROPHAGE BACTOPRENOL-LINKED GLUCOSE TRANSLOCASE HOMOLOG"/>
    <property type="match status" value="1"/>
</dbReference>
<protein>
    <submittedName>
        <fullName evidence="8">Flippase GtrA</fullName>
    </submittedName>
</protein>
<accession>A0ABR6KGF5</accession>
<comment type="similarity">
    <text evidence="2">Belongs to the GtrA family.</text>
</comment>
<evidence type="ECO:0000313" key="8">
    <source>
        <dbReference type="EMBL" id="MBB4620568.1"/>
    </source>
</evidence>
<evidence type="ECO:0000256" key="5">
    <source>
        <dbReference type="ARBA" id="ARBA00023136"/>
    </source>
</evidence>
<evidence type="ECO:0000256" key="6">
    <source>
        <dbReference type="SAM" id="Phobius"/>
    </source>
</evidence>
<dbReference type="PANTHER" id="PTHR38459:SF1">
    <property type="entry name" value="PROPHAGE BACTOPRENOL-LINKED GLUCOSE TRANSLOCASE HOMOLOG"/>
    <property type="match status" value="1"/>
</dbReference>
<keyword evidence="5 6" id="KW-0472">Membrane</keyword>
<dbReference type="EMBL" id="JACHOC010000001">
    <property type="protein sequence ID" value="MBB4620568.1"/>
    <property type="molecule type" value="Genomic_DNA"/>
</dbReference>
<dbReference type="InterPro" id="IPR007267">
    <property type="entry name" value="GtrA_DPMS_TM"/>
</dbReference>